<name>A0A642UUI3_DIURU</name>
<dbReference type="Proteomes" id="UP000449547">
    <property type="component" value="Unassembled WGS sequence"/>
</dbReference>
<proteinExistence type="predicted"/>
<feature type="compositionally biased region" description="Low complexity" evidence="2">
    <location>
        <begin position="408"/>
        <end position="420"/>
    </location>
</feature>
<dbReference type="AlphaFoldDB" id="A0A642UUI3"/>
<evidence type="ECO:0000313" key="6">
    <source>
        <dbReference type="Proteomes" id="UP000449547"/>
    </source>
</evidence>
<accession>A0A642UUI3</accession>
<gene>
    <name evidence="5" type="ORF">DIURU_001395</name>
</gene>
<sequence>MLCRSAIVAVAMALTAHATSVSGVFTSIDDCVWSNGGYEYPAALPSFPSWMTTLSWTIDGSQHHVGDKVVLDMPCVFKLTASSPKFSLAVGNENYADCTFFNGEDVSDSAQLKCTITKAPSKGSSVKGKVTVPLAFNAGLTGSDIDSKCAKAFSPQDGSFTFTDGANNLTGKAKFEGFSGKSYSLQRTLPSSGKALFFVNTEDNCDQGYDNGVLGVTLENAIDCDTVTAGFASKYNAFGYLEEYTTEFPHSVECSGNSLTLRYNNVPTGYTPFIAGRSQSTSEGHQYTDRYTCKGITDEEDRSSIKIFKGYDNADISTEGKSALKVGDDNSTKPEVSPDQPIAVVYETTIDKVTVTKTCDLCAHETVTVQVPCEVWPTVSNGKVGFITTEIQPPPTFTESDTSESEATEASAPVEQPTTSSEEESIPTEEPAVIQNIMEGARVPIQQPAPVDQGPPPSPTTTTTRTVPPTEVPCDAGEGCDVKTAYQEVICKGNYCEMTTVSYDIPTTTATPTTVTSSTPTLHADEVPTAETSLSSVVPPVSSASGEIPAAQLSSVPVFEYEGAGVVTMPRVSSALMAMAAMLLL</sequence>
<dbReference type="GO" id="GO:0007155">
    <property type="term" value="P:cell adhesion"/>
    <property type="evidence" value="ECO:0007669"/>
    <property type="project" value="InterPro"/>
</dbReference>
<dbReference type="EMBL" id="SWFT01000044">
    <property type="protein sequence ID" value="KAA8905592.1"/>
    <property type="molecule type" value="Genomic_DNA"/>
</dbReference>
<dbReference type="SMART" id="SM01056">
    <property type="entry name" value="Candida_ALS_N"/>
    <property type="match status" value="1"/>
</dbReference>
<dbReference type="Gene3D" id="2.60.40.2430">
    <property type="entry name" value="Agglutinin-like protein, N-terminal domain, N2 subdomain"/>
    <property type="match status" value="1"/>
</dbReference>
<feature type="signal peptide" evidence="3">
    <location>
        <begin position="1"/>
        <end position="18"/>
    </location>
</feature>
<reference evidence="5 6" key="1">
    <citation type="submission" date="2019-07" db="EMBL/GenBank/DDBJ databases">
        <title>Genome assembly of two rare yeast pathogens: Diutina rugosa and Trichomonascus ciferrii.</title>
        <authorList>
            <person name="Mixao V."/>
            <person name="Saus E."/>
            <person name="Hansen A."/>
            <person name="Lass-Flor C."/>
            <person name="Gabaldon T."/>
        </authorList>
    </citation>
    <scope>NUCLEOTIDE SEQUENCE [LARGE SCALE GENOMIC DNA]</scope>
    <source>
        <strain evidence="5 6">CBS 613</strain>
    </source>
</reference>
<feature type="domain" description="Agglutinin-like protein N-terminal" evidence="4">
    <location>
        <begin position="55"/>
        <end position="293"/>
    </location>
</feature>
<feature type="region of interest" description="Disordered" evidence="2">
    <location>
        <begin position="446"/>
        <end position="470"/>
    </location>
</feature>
<dbReference type="RefSeq" id="XP_034013752.1">
    <property type="nucleotide sequence ID" value="XM_034153933.1"/>
</dbReference>
<keyword evidence="1" id="KW-0677">Repeat</keyword>
<evidence type="ECO:0000313" key="5">
    <source>
        <dbReference type="EMBL" id="KAA8905592.1"/>
    </source>
</evidence>
<keyword evidence="6" id="KW-1185">Reference proteome</keyword>
<feature type="compositionally biased region" description="Low complexity" evidence="2">
    <location>
        <begin position="460"/>
        <end position="470"/>
    </location>
</feature>
<evidence type="ECO:0000256" key="2">
    <source>
        <dbReference type="SAM" id="MobiDB-lite"/>
    </source>
</evidence>
<feature type="region of interest" description="Disordered" evidence="2">
    <location>
        <begin position="389"/>
        <end position="429"/>
    </location>
</feature>
<comment type="caution">
    <text evidence="5">The sequence shown here is derived from an EMBL/GenBank/DDBJ whole genome shotgun (WGS) entry which is preliminary data.</text>
</comment>
<dbReference type="InterPro" id="IPR033504">
    <property type="entry name" value="ALS"/>
</dbReference>
<dbReference type="Gene3D" id="2.60.40.1280">
    <property type="match status" value="1"/>
</dbReference>
<dbReference type="Pfam" id="PF11766">
    <property type="entry name" value="Candida_ALS_N"/>
    <property type="match status" value="1"/>
</dbReference>
<dbReference type="OrthoDB" id="3981162at2759"/>
<dbReference type="InterPro" id="IPR011252">
    <property type="entry name" value="Fibrogen-bd_dom1"/>
</dbReference>
<dbReference type="VEuPathDB" id="FungiDB:DIURU_001395"/>
<evidence type="ECO:0000259" key="4">
    <source>
        <dbReference type="SMART" id="SM01056"/>
    </source>
</evidence>
<organism evidence="5 6">
    <name type="scientific">Diutina rugosa</name>
    <name type="common">Yeast</name>
    <name type="synonym">Candida rugosa</name>
    <dbReference type="NCBI Taxonomy" id="5481"/>
    <lineage>
        <taxon>Eukaryota</taxon>
        <taxon>Fungi</taxon>
        <taxon>Dikarya</taxon>
        <taxon>Ascomycota</taxon>
        <taxon>Saccharomycotina</taxon>
        <taxon>Pichiomycetes</taxon>
        <taxon>Debaryomycetaceae</taxon>
        <taxon>Diutina</taxon>
    </lineage>
</organism>
<protein>
    <recommendedName>
        <fullName evidence="4">Agglutinin-like protein N-terminal domain-containing protein</fullName>
    </recommendedName>
</protein>
<dbReference type="OMA" id="RINGNDM"/>
<dbReference type="GeneID" id="54780048"/>
<keyword evidence="3" id="KW-0732">Signal</keyword>
<feature type="chain" id="PRO_5024903513" description="Agglutinin-like protein N-terminal domain-containing protein" evidence="3">
    <location>
        <begin position="19"/>
        <end position="585"/>
    </location>
</feature>
<dbReference type="InterPro" id="IPR043063">
    <property type="entry name" value="Agglutinin-like_N_N2"/>
</dbReference>
<evidence type="ECO:0000256" key="1">
    <source>
        <dbReference type="ARBA" id="ARBA00022737"/>
    </source>
</evidence>
<dbReference type="InterPro" id="IPR024672">
    <property type="entry name" value="Agglutinin-like_N"/>
</dbReference>
<dbReference type="PANTHER" id="PTHR33793:SF2">
    <property type="entry name" value="AGGLUTININ-LIKE PROTEIN 6"/>
    <property type="match status" value="1"/>
</dbReference>
<dbReference type="PANTHER" id="PTHR33793">
    <property type="entry name" value="ALPHA-AGGLUTININ"/>
    <property type="match status" value="1"/>
</dbReference>
<evidence type="ECO:0000256" key="3">
    <source>
        <dbReference type="SAM" id="SignalP"/>
    </source>
</evidence>